<dbReference type="InterPro" id="IPR043129">
    <property type="entry name" value="ATPase_NBD"/>
</dbReference>
<dbReference type="EMBL" id="AYGX02000134">
    <property type="protein sequence ID" value="KRO26422.1"/>
    <property type="molecule type" value="Genomic_DNA"/>
</dbReference>
<protein>
    <submittedName>
        <fullName evidence="2">Sugar kinase and transcription regulator</fullName>
    </submittedName>
</protein>
<dbReference type="Proteomes" id="UP000050920">
    <property type="component" value="Unassembled WGS sequence"/>
</dbReference>
<dbReference type="AlphaFoldDB" id="A0A0R2NKX8"/>
<dbReference type="GO" id="GO:0016301">
    <property type="term" value="F:kinase activity"/>
    <property type="evidence" value="ECO:0007669"/>
    <property type="project" value="UniProtKB-KW"/>
</dbReference>
<gene>
    <name evidence="2" type="ORF">DY78_GL000960</name>
</gene>
<dbReference type="Pfam" id="PF00480">
    <property type="entry name" value="ROK"/>
    <property type="match status" value="1"/>
</dbReference>
<dbReference type="Gene3D" id="3.30.420.40">
    <property type="match status" value="2"/>
</dbReference>
<name>A0A0R2NKX8_9LACO</name>
<dbReference type="PANTHER" id="PTHR18964">
    <property type="entry name" value="ROK (REPRESSOR, ORF, KINASE) FAMILY"/>
    <property type="match status" value="1"/>
</dbReference>
<dbReference type="InterPro" id="IPR000600">
    <property type="entry name" value="ROK"/>
</dbReference>
<comment type="similarity">
    <text evidence="1">Belongs to the ROK (NagC/XylR) family.</text>
</comment>
<organism evidence="2 3">
    <name type="scientific">Lactiplantibacillus fabifermentans DSM 21115</name>
    <dbReference type="NCBI Taxonomy" id="1413187"/>
    <lineage>
        <taxon>Bacteria</taxon>
        <taxon>Bacillati</taxon>
        <taxon>Bacillota</taxon>
        <taxon>Bacilli</taxon>
        <taxon>Lactobacillales</taxon>
        <taxon>Lactobacillaceae</taxon>
        <taxon>Lactiplantibacillus</taxon>
    </lineage>
</organism>
<dbReference type="SUPFAM" id="SSF53067">
    <property type="entry name" value="Actin-like ATPase domain"/>
    <property type="match status" value="1"/>
</dbReference>
<keyword evidence="3" id="KW-1185">Reference proteome</keyword>
<dbReference type="RefSeq" id="WP_024625906.1">
    <property type="nucleotide sequence ID" value="NZ_AYGX02000134.1"/>
</dbReference>
<keyword evidence="2" id="KW-0418">Kinase</keyword>
<evidence type="ECO:0000313" key="3">
    <source>
        <dbReference type="Proteomes" id="UP000050920"/>
    </source>
</evidence>
<keyword evidence="2" id="KW-0808">Transferase</keyword>
<sequence length="296" mass="31662">MTKKIGLIDVGGTTIKLGVWTGTEVQKYPAIKTPATIENFYTELGHAVDQMKADHRIVGVGISSPGAVNKATGQIEGASAIPYIHYFDIHTALVEKFGLPVTIENDANCAALAEVADGAGKDVDNLIFMIIGTGIGGAIISNRQVQHGAHLFGGELGYMLMDDHQTLSELGSPVRLGKRYTARVNDGTTYDGKTVFDLAEQGNTDAQAEVQTMYQALAKAIYNLQYSFDPEKIILGGAVSNNPKLIPGVLAEIKKIRDIVEIAPFDPDVVACQYTDGANLRGAAVDFMNSYADLVK</sequence>
<comment type="caution">
    <text evidence="2">The sequence shown here is derived from an EMBL/GenBank/DDBJ whole genome shotgun (WGS) entry which is preliminary data.</text>
</comment>
<reference evidence="2 3" key="1">
    <citation type="journal article" date="2015" name="Genome Announc.">
        <title>Expanding the biotechnology potential of lactobacilli through comparative genomics of 213 strains and associated genera.</title>
        <authorList>
            <person name="Sun Z."/>
            <person name="Harris H.M."/>
            <person name="McCann A."/>
            <person name="Guo C."/>
            <person name="Argimon S."/>
            <person name="Zhang W."/>
            <person name="Yang X."/>
            <person name="Jeffery I.B."/>
            <person name="Cooney J.C."/>
            <person name="Kagawa T.F."/>
            <person name="Liu W."/>
            <person name="Song Y."/>
            <person name="Salvetti E."/>
            <person name="Wrobel A."/>
            <person name="Rasinkangas P."/>
            <person name="Parkhill J."/>
            <person name="Rea M.C."/>
            <person name="O'Sullivan O."/>
            <person name="Ritari J."/>
            <person name="Douillard F.P."/>
            <person name="Paul Ross R."/>
            <person name="Yang R."/>
            <person name="Briner A.E."/>
            <person name="Felis G.E."/>
            <person name="de Vos W.M."/>
            <person name="Barrangou R."/>
            <person name="Klaenhammer T.R."/>
            <person name="Caufield P.W."/>
            <person name="Cui Y."/>
            <person name="Zhang H."/>
            <person name="O'Toole P.W."/>
        </authorList>
    </citation>
    <scope>NUCLEOTIDE SEQUENCE [LARGE SCALE GENOMIC DNA]</scope>
    <source>
        <strain evidence="2 3">DSM 21115</strain>
    </source>
</reference>
<dbReference type="PANTHER" id="PTHR18964:SF170">
    <property type="entry name" value="SUGAR KINASE"/>
    <property type="match status" value="1"/>
</dbReference>
<evidence type="ECO:0000256" key="1">
    <source>
        <dbReference type="ARBA" id="ARBA00006479"/>
    </source>
</evidence>
<evidence type="ECO:0000313" key="2">
    <source>
        <dbReference type="EMBL" id="KRO26422.1"/>
    </source>
</evidence>
<accession>A0A0R2NKX8</accession>
<proteinExistence type="inferred from homology"/>